<proteinExistence type="predicted"/>
<reference evidence="1" key="2">
    <citation type="journal article" date="2022" name="New Phytol.">
        <title>Evolutionary transition to the ectomycorrhizal habit in the genomes of a hyperdiverse lineage of mushroom-forming fungi.</title>
        <authorList>
            <person name="Looney B."/>
            <person name="Miyauchi S."/>
            <person name="Morin E."/>
            <person name="Drula E."/>
            <person name="Courty P.E."/>
            <person name="Kohler A."/>
            <person name="Kuo A."/>
            <person name="LaButti K."/>
            <person name="Pangilinan J."/>
            <person name="Lipzen A."/>
            <person name="Riley R."/>
            <person name="Andreopoulos W."/>
            <person name="He G."/>
            <person name="Johnson J."/>
            <person name="Nolan M."/>
            <person name="Tritt A."/>
            <person name="Barry K.W."/>
            <person name="Grigoriev I.V."/>
            <person name="Nagy L.G."/>
            <person name="Hibbett D."/>
            <person name="Henrissat B."/>
            <person name="Matheny P.B."/>
            <person name="Labbe J."/>
            <person name="Martin F.M."/>
        </authorList>
    </citation>
    <scope>NUCLEOTIDE SEQUENCE</scope>
    <source>
        <strain evidence="1">HHB10654</strain>
    </source>
</reference>
<dbReference type="EMBL" id="MU277281">
    <property type="protein sequence ID" value="KAI0055724.1"/>
    <property type="molecule type" value="Genomic_DNA"/>
</dbReference>
<evidence type="ECO:0000313" key="2">
    <source>
        <dbReference type="Proteomes" id="UP000814140"/>
    </source>
</evidence>
<accession>A0ACB8SH60</accession>
<comment type="caution">
    <text evidence="1">The sequence shown here is derived from an EMBL/GenBank/DDBJ whole genome shotgun (WGS) entry which is preliminary data.</text>
</comment>
<evidence type="ECO:0000313" key="1">
    <source>
        <dbReference type="EMBL" id="KAI0055724.1"/>
    </source>
</evidence>
<keyword evidence="2" id="KW-1185">Reference proteome</keyword>
<protein>
    <submittedName>
        <fullName evidence="1">Kinase-like protein</fullName>
    </submittedName>
</protein>
<organism evidence="1 2">
    <name type="scientific">Artomyces pyxidatus</name>
    <dbReference type="NCBI Taxonomy" id="48021"/>
    <lineage>
        <taxon>Eukaryota</taxon>
        <taxon>Fungi</taxon>
        <taxon>Dikarya</taxon>
        <taxon>Basidiomycota</taxon>
        <taxon>Agaricomycotina</taxon>
        <taxon>Agaricomycetes</taxon>
        <taxon>Russulales</taxon>
        <taxon>Auriscalpiaceae</taxon>
        <taxon>Artomyces</taxon>
    </lineage>
</organism>
<reference evidence="1" key="1">
    <citation type="submission" date="2021-03" db="EMBL/GenBank/DDBJ databases">
        <authorList>
            <consortium name="DOE Joint Genome Institute"/>
            <person name="Ahrendt S."/>
            <person name="Looney B.P."/>
            <person name="Miyauchi S."/>
            <person name="Morin E."/>
            <person name="Drula E."/>
            <person name="Courty P.E."/>
            <person name="Chicoki N."/>
            <person name="Fauchery L."/>
            <person name="Kohler A."/>
            <person name="Kuo A."/>
            <person name="Labutti K."/>
            <person name="Pangilinan J."/>
            <person name="Lipzen A."/>
            <person name="Riley R."/>
            <person name="Andreopoulos W."/>
            <person name="He G."/>
            <person name="Johnson J."/>
            <person name="Barry K.W."/>
            <person name="Grigoriev I.V."/>
            <person name="Nagy L."/>
            <person name="Hibbett D."/>
            <person name="Henrissat B."/>
            <person name="Matheny P.B."/>
            <person name="Labbe J."/>
            <person name="Martin F."/>
        </authorList>
    </citation>
    <scope>NUCLEOTIDE SEQUENCE</scope>
    <source>
        <strain evidence="1">HHB10654</strain>
    </source>
</reference>
<dbReference type="Proteomes" id="UP000814140">
    <property type="component" value="Unassembled WGS sequence"/>
</dbReference>
<name>A0ACB8SH60_9AGAM</name>
<gene>
    <name evidence="1" type="ORF">BV25DRAFT_1873037</name>
</gene>
<sequence>MAWCHLVSGKAAHGTTRLRKPVAVLSDFIGKIVHSTYELIGVLGTGGCGVVFRAVDITSFELKEYALKCLSSGAFDLPEYRPQRHECLIHSKVDDHPNIVSIHRVIEAGEYIFIVLDLCAGGDLFSAITQKGIYFRDDDLIKRAFTQLLDAVQHCHDRGVYHRDLKPENVLCSSDGSQLFLADFGLATEEALSPNHGVGSRPYMSPECIGEEISFPVYCSRGSDVWSLGVILVNMITSRCPWRTAVTDDDGFSSFLHDPNFLLTILPLSKEANALLRRVFTLNPFIRITLPEFRQEMLEVKTFFMTDDEIAQSSPIVHEAPIPITVLDVESFTEDKRSSNSSLIRPLDSDEVYLFDIYE</sequence>